<feature type="compositionally biased region" description="Gly residues" evidence="14">
    <location>
        <begin position="633"/>
        <end position="642"/>
    </location>
</feature>
<feature type="domain" description="FHA" evidence="15">
    <location>
        <begin position="55"/>
        <end position="106"/>
    </location>
</feature>
<evidence type="ECO:0000256" key="10">
    <source>
        <dbReference type="ARBA" id="ARBA00022990"/>
    </source>
</evidence>
<dbReference type="CDD" id="cd17744">
    <property type="entry name" value="BRCT_MDC1_rpt1"/>
    <property type="match status" value="1"/>
</dbReference>
<feature type="compositionally biased region" description="Basic and acidic residues" evidence="14">
    <location>
        <begin position="255"/>
        <end position="264"/>
    </location>
</feature>
<dbReference type="Pfam" id="PF00498">
    <property type="entry name" value="FHA"/>
    <property type="match status" value="1"/>
</dbReference>
<feature type="domain" description="BRCT" evidence="16">
    <location>
        <begin position="1220"/>
        <end position="1298"/>
    </location>
</feature>
<feature type="compositionally biased region" description="Basic and acidic residues" evidence="14">
    <location>
        <begin position="577"/>
        <end position="588"/>
    </location>
</feature>
<dbReference type="Gene3D" id="2.60.200.20">
    <property type="match status" value="1"/>
</dbReference>
<keyword evidence="5" id="KW-1017">Isopeptide bond</keyword>
<feature type="compositionally biased region" description="Basic and acidic residues" evidence="14">
    <location>
        <begin position="551"/>
        <end position="563"/>
    </location>
</feature>
<dbReference type="Proteomes" id="UP000694871">
    <property type="component" value="Unplaced"/>
</dbReference>
<feature type="region of interest" description="Disordered" evidence="14">
    <location>
        <begin position="1"/>
        <end position="32"/>
    </location>
</feature>
<dbReference type="RefSeq" id="XP_015280594.1">
    <property type="nucleotide sequence ID" value="XM_015425108.1"/>
</dbReference>
<dbReference type="GeneID" id="107122081"/>
<feature type="compositionally biased region" description="Basic and acidic residues" evidence="14">
    <location>
        <begin position="424"/>
        <end position="449"/>
    </location>
</feature>
<dbReference type="PROSITE" id="PS50006">
    <property type="entry name" value="FHA_DOMAIN"/>
    <property type="match status" value="1"/>
</dbReference>
<feature type="compositionally biased region" description="Basic and acidic residues" evidence="14">
    <location>
        <begin position="492"/>
        <end position="504"/>
    </location>
</feature>
<dbReference type="PANTHER" id="PTHR23196:SF34">
    <property type="entry name" value="MEDIATOR OF DNA DAMAGE CHECKPOINT PROTEIN 1"/>
    <property type="match status" value="1"/>
</dbReference>
<feature type="compositionally biased region" description="Acidic residues" evidence="14">
    <location>
        <begin position="473"/>
        <end position="482"/>
    </location>
</feature>
<evidence type="ECO:0000259" key="15">
    <source>
        <dbReference type="PROSITE" id="PS50006"/>
    </source>
</evidence>
<feature type="compositionally biased region" description="Basic and acidic residues" evidence="14">
    <location>
        <begin position="1068"/>
        <end position="1082"/>
    </location>
</feature>
<dbReference type="SMART" id="SM00292">
    <property type="entry name" value="BRCT"/>
    <property type="match status" value="2"/>
</dbReference>
<protein>
    <recommendedName>
        <fullName evidence="3">Mediator of DNA damage checkpoint protein 1</fullName>
    </recommendedName>
</protein>
<evidence type="ECO:0000256" key="1">
    <source>
        <dbReference type="ARBA" id="ARBA00004123"/>
    </source>
</evidence>
<comment type="subcellular location">
    <subcellularLocation>
        <location evidence="2">Chromosome</location>
    </subcellularLocation>
    <subcellularLocation>
        <location evidence="1">Nucleus</location>
    </subcellularLocation>
</comment>
<feature type="compositionally biased region" description="Low complexity" evidence="14">
    <location>
        <begin position="1415"/>
        <end position="1426"/>
    </location>
</feature>
<keyword evidence="11" id="KW-0234">DNA repair</keyword>
<sequence>MDQTQLLDWVEESDPEDPSDGAGDARESPKPVGRLHLLSSKYGPEKDFWIYPGKNVIGRLESCQICLPASSVSKAHAVIEVPSPDGPHLLYDQESLNRTRQQRMVLLPHVRYSLQDGDTLLFGDVGCQYFILDPEGAPESPDDSLEVSPTQPRTDANALVIEETPVPGRKMGFGGLLVQDSDKEEEGEAVVNGAGKMLHLPVDGGSDSSIKHGARGHSSLASPVFSLPSTTVVPESDEESGEPSESVPSCPSLRLRYESDEAELRSVANGSVTPLNQEALPVQPGSPEEKVSPDSRGQPVAKDQGAPTDPSLVDFHLDSDTDLEDEDGVGTTTTSERPAVKDNLVLELGSDTDTEEPPVVNPGVGSAHSGQVASDIDSDTDIEEAEEKPSVLGFKAHRVTDNGASDTDAEGAGDKAGAESGESSLRREGSCKGQERADGDPQGRRPHEEADSDTDVEAAESPDACSKSQPPADNEDDTDVDEPSLGAGNREGALKDREASRNSDTDVEVDEPERLGGIRPRSPQPTRNKESDADVEAPKGAGLQHNGDLAEDAREIKKADVEPPKGYGAAGEQSTCLDEREPVSDARIVEQLPSTPQNQHLLAISVDSDTDVEEAAENPDESSKETRGVTSRGPGGGSGGSHSGDDEDSDTDVEVASPSPKVLAAHDGDTDVEVEDLASPRKPLEEQDTQLVPMRPSRDGGESASSATGLRVSRDPRKEDDDTDAEGDESRVGDESNTDDEDDSDLAVQATQCYLPIKTSSPKDEKARDIAAADARCALEEEATQAFVFRSSSGFQPEKTYSSPLKEDDPDAYMLEATQPFCKGPATLSEEPTQAFIAEEEEEAELIAQQPLEGEHLSERATQPFPIPAVRGQQDSGVAEDATRLRSTEVSGPEAGPQPADGAPAEEPHQEEGIQRVPSVQVPDSAGSQPSALPVVEKASGSEEQACVASPEGGVAVEPSQPRGGEGGVESGPEERRSELVGEAKGAEQPPQRATDEPSKPAVLVSERRRSLRSSAASSPSPLPEGRRSCRGNRVGSTAPGSSGEPVAVPATRRGLRRLRNPTQYMVEPERKVEGPKAEEASLGKTPGKGEPVGQGRPRRSQRRSNPAPKPKEETATAASSPGTKEPTRPRKRRAAVAAPESVEEEQPELRRTRSGRRSGGASVMTPSPKDSGKGTKVGQEPALSTPSSGRRSRRQSTESKPAGTARNRSHSSAASAVPAPKVLFTGVIDEEGEHVVTELGGSLAESVFDCTHLVTDRVRRTVKFLCALARGIPIVTLDWLEKSKRNSFFLAPNTFLVRDPEQEKNFQFSLTESLKKARQKGGLLQGYELHVTPNVKPEPEHMRDIIKCSGGTFLPRMPRAYKDKRVIISCPEDLPRCKLAQDAGVPVANAEFILMGILQQKVDLDAHRLDRVGSPSLASSSASTRRASKRRAAAPTAPAPPSTAKRRR</sequence>
<evidence type="ECO:0000256" key="3">
    <source>
        <dbReference type="ARBA" id="ARBA00015014"/>
    </source>
</evidence>
<dbReference type="CDD" id="cd18441">
    <property type="entry name" value="BRCT_MDC1_rpt2"/>
    <property type="match status" value="1"/>
</dbReference>
<evidence type="ECO:0000259" key="16">
    <source>
        <dbReference type="PROSITE" id="PS50172"/>
    </source>
</evidence>
<feature type="region of interest" description="Disordered" evidence="14">
    <location>
        <begin position="842"/>
        <end position="1217"/>
    </location>
</feature>
<dbReference type="Gene3D" id="3.40.50.10190">
    <property type="entry name" value="BRCT domain"/>
    <property type="match status" value="2"/>
</dbReference>
<keyword evidence="7" id="KW-0677">Repeat</keyword>
<evidence type="ECO:0000256" key="4">
    <source>
        <dbReference type="ARBA" id="ARBA00022454"/>
    </source>
</evidence>
<keyword evidence="17" id="KW-1185">Reference proteome</keyword>
<dbReference type="SUPFAM" id="SSF52113">
    <property type="entry name" value="BRCT domain"/>
    <property type="match status" value="1"/>
</dbReference>
<evidence type="ECO:0000256" key="13">
    <source>
        <dbReference type="ARBA" id="ARBA00023306"/>
    </source>
</evidence>
<evidence type="ECO:0000256" key="2">
    <source>
        <dbReference type="ARBA" id="ARBA00004286"/>
    </source>
</evidence>
<keyword evidence="6" id="KW-0597">Phosphoprotein</keyword>
<feature type="region of interest" description="Disordered" evidence="14">
    <location>
        <begin position="1413"/>
        <end position="1449"/>
    </location>
</feature>
<keyword evidence="13" id="KW-0131">Cell cycle</keyword>
<evidence type="ECO:0000256" key="9">
    <source>
        <dbReference type="ARBA" id="ARBA00022843"/>
    </source>
</evidence>
<evidence type="ECO:0000256" key="12">
    <source>
        <dbReference type="ARBA" id="ARBA00023242"/>
    </source>
</evidence>
<dbReference type="InterPro" id="IPR051579">
    <property type="entry name" value="DDR_Transcriptional_Reg"/>
</dbReference>
<feature type="region of interest" description="Disordered" evidence="14">
    <location>
        <begin position="202"/>
        <end position="767"/>
    </location>
</feature>
<keyword evidence="12" id="KW-0539">Nucleus</keyword>
<organism evidence="17 18">
    <name type="scientific">Gekko japonicus</name>
    <name type="common">Schlegel's Japanese gecko</name>
    <dbReference type="NCBI Taxonomy" id="146911"/>
    <lineage>
        <taxon>Eukaryota</taxon>
        <taxon>Metazoa</taxon>
        <taxon>Chordata</taxon>
        <taxon>Craniata</taxon>
        <taxon>Vertebrata</taxon>
        <taxon>Euteleostomi</taxon>
        <taxon>Lepidosauria</taxon>
        <taxon>Squamata</taxon>
        <taxon>Bifurcata</taxon>
        <taxon>Gekkota</taxon>
        <taxon>Gekkonidae</taxon>
        <taxon>Gekkoninae</taxon>
        <taxon>Gekko</taxon>
    </lineage>
</organism>
<dbReference type="Pfam" id="PF16770">
    <property type="entry name" value="RTT107_BRCT_5"/>
    <property type="match status" value="1"/>
</dbReference>
<dbReference type="InterPro" id="IPR000253">
    <property type="entry name" value="FHA_dom"/>
</dbReference>
<dbReference type="InterPro" id="IPR001357">
    <property type="entry name" value="BRCT_dom"/>
</dbReference>
<feature type="compositionally biased region" description="Acidic residues" evidence="14">
    <location>
        <begin position="736"/>
        <end position="745"/>
    </location>
</feature>
<dbReference type="SUPFAM" id="SSF49879">
    <property type="entry name" value="SMAD/FHA domain"/>
    <property type="match status" value="1"/>
</dbReference>
<keyword evidence="8" id="KW-0227">DNA damage</keyword>
<keyword evidence="10" id="KW-0007">Acetylation</keyword>
<keyword evidence="4" id="KW-0158">Chromosome</keyword>
<name>A0ABM1L3Q7_GEKJA</name>
<evidence type="ECO:0000313" key="17">
    <source>
        <dbReference type="Proteomes" id="UP000694871"/>
    </source>
</evidence>
<feature type="compositionally biased region" description="Acidic residues" evidence="14">
    <location>
        <begin position="450"/>
        <end position="460"/>
    </location>
</feature>
<reference evidence="18" key="1">
    <citation type="submission" date="2025-08" db="UniProtKB">
        <authorList>
            <consortium name="RefSeq"/>
        </authorList>
    </citation>
    <scope>IDENTIFICATION</scope>
</reference>
<evidence type="ECO:0000256" key="5">
    <source>
        <dbReference type="ARBA" id="ARBA00022499"/>
    </source>
</evidence>
<feature type="compositionally biased region" description="Acidic residues" evidence="14">
    <location>
        <begin position="9"/>
        <end position="19"/>
    </location>
</feature>
<accession>A0ABM1L3Q7</accession>
<dbReference type="CDD" id="cd22665">
    <property type="entry name" value="FHA_MDC1"/>
    <property type="match status" value="1"/>
</dbReference>
<feature type="compositionally biased region" description="Low complexity" evidence="14">
    <location>
        <begin position="243"/>
        <end position="252"/>
    </location>
</feature>
<dbReference type="PANTHER" id="PTHR23196">
    <property type="entry name" value="PAX TRANSCRIPTION ACTIVATION DOMAIN INTERACTING PROTEIN"/>
    <property type="match status" value="1"/>
</dbReference>
<evidence type="ECO:0000256" key="11">
    <source>
        <dbReference type="ARBA" id="ARBA00023204"/>
    </source>
</evidence>
<dbReference type="Pfam" id="PF16589">
    <property type="entry name" value="BRCT_2"/>
    <property type="match status" value="1"/>
</dbReference>
<proteinExistence type="predicted"/>
<gene>
    <name evidence="18" type="primary">MDC1</name>
</gene>
<evidence type="ECO:0000313" key="18">
    <source>
        <dbReference type="RefSeq" id="XP_015280594.1"/>
    </source>
</evidence>
<feature type="compositionally biased region" description="Acidic residues" evidence="14">
    <location>
        <begin position="608"/>
        <end position="620"/>
    </location>
</feature>
<keyword evidence="9" id="KW-0832">Ubl conjugation</keyword>
<evidence type="ECO:0000256" key="7">
    <source>
        <dbReference type="ARBA" id="ARBA00022737"/>
    </source>
</evidence>
<dbReference type="PROSITE" id="PS50172">
    <property type="entry name" value="BRCT"/>
    <property type="match status" value="1"/>
</dbReference>
<dbReference type="InterPro" id="IPR008984">
    <property type="entry name" value="SMAD_FHA_dom_sf"/>
</dbReference>
<feature type="compositionally biased region" description="Basic and acidic residues" evidence="14">
    <location>
        <begin position="973"/>
        <end position="986"/>
    </location>
</feature>
<evidence type="ECO:0000256" key="6">
    <source>
        <dbReference type="ARBA" id="ARBA00022553"/>
    </source>
</evidence>
<dbReference type="InterPro" id="IPR036420">
    <property type="entry name" value="BRCT_dom_sf"/>
</dbReference>
<evidence type="ECO:0000256" key="8">
    <source>
        <dbReference type="ARBA" id="ARBA00022763"/>
    </source>
</evidence>
<feature type="compositionally biased region" description="Acidic residues" evidence="14">
    <location>
        <begin position="376"/>
        <end position="386"/>
    </location>
</feature>
<evidence type="ECO:0000256" key="14">
    <source>
        <dbReference type="SAM" id="MobiDB-lite"/>
    </source>
</evidence>